<proteinExistence type="predicted"/>
<dbReference type="AlphaFoldDB" id="A0A0Q3M6F4"/>
<keyword evidence="2" id="KW-1185">Reference proteome</keyword>
<protein>
    <submittedName>
        <fullName evidence="1">Uncharacterized protein</fullName>
    </submittedName>
</protein>
<evidence type="ECO:0000313" key="2">
    <source>
        <dbReference type="Proteomes" id="UP000051836"/>
    </source>
</evidence>
<sequence length="85" mass="9520">MTRTEWRVYTVLGLKGPIDTLNREAQKQNLSTGPLIIDIDGSSFSKRNSRMKKGHFPDHVEENLINGSTGRTEEVNISEEMEASG</sequence>
<organism evidence="1 2">
    <name type="scientific">Amazona aestiva</name>
    <name type="common">Blue-fronted Amazon parrot</name>
    <dbReference type="NCBI Taxonomy" id="12930"/>
    <lineage>
        <taxon>Eukaryota</taxon>
        <taxon>Metazoa</taxon>
        <taxon>Chordata</taxon>
        <taxon>Craniata</taxon>
        <taxon>Vertebrata</taxon>
        <taxon>Euteleostomi</taxon>
        <taxon>Archelosauria</taxon>
        <taxon>Archosauria</taxon>
        <taxon>Dinosauria</taxon>
        <taxon>Saurischia</taxon>
        <taxon>Theropoda</taxon>
        <taxon>Coelurosauria</taxon>
        <taxon>Aves</taxon>
        <taxon>Neognathae</taxon>
        <taxon>Neoaves</taxon>
        <taxon>Telluraves</taxon>
        <taxon>Australaves</taxon>
        <taxon>Psittaciformes</taxon>
        <taxon>Psittacidae</taxon>
        <taxon>Amazona</taxon>
    </lineage>
</organism>
<dbReference type="Proteomes" id="UP000051836">
    <property type="component" value="Unassembled WGS sequence"/>
</dbReference>
<reference evidence="1 2" key="1">
    <citation type="submission" date="2015-10" db="EMBL/GenBank/DDBJ databases">
        <authorList>
            <person name="Gilbert D.G."/>
        </authorList>
    </citation>
    <scope>NUCLEOTIDE SEQUENCE [LARGE SCALE GENOMIC DNA]</scope>
    <source>
        <strain evidence="1">FVVF132</strain>
    </source>
</reference>
<gene>
    <name evidence="1" type="ORF">AAES_119399</name>
</gene>
<evidence type="ECO:0000313" key="1">
    <source>
        <dbReference type="EMBL" id="KQK78247.1"/>
    </source>
</evidence>
<dbReference type="EMBL" id="LMAW01002679">
    <property type="protein sequence ID" value="KQK78247.1"/>
    <property type="molecule type" value="Genomic_DNA"/>
</dbReference>
<comment type="caution">
    <text evidence="1">The sequence shown here is derived from an EMBL/GenBank/DDBJ whole genome shotgun (WGS) entry which is preliminary data.</text>
</comment>
<accession>A0A0Q3M6F4</accession>
<name>A0A0Q3M6F4_AMAAE</name>